<evidence type="ECO:0000256" key="6">
    <source>
        <dbReference type="ARBA" id="ARBA00022898"/>
    </source>
</evidence>
<comment type="subunit">
    <text evidence="3">Homodimer.</text>
</comment>
<evidence type="ECO:0000256" key="1">
    <source>
        <dbReference type="ARBA" id="ARBA00001933"/>
    </source>
</evidence>
<dbReference type="Gene3D" id="3.40.640.10">
    <property type="entry name" value="Type I PLP-dependent aspartate aminotransferase-like (Major domain)"/>
    <property type="match status" value="1"/>
</dbReference>
<comment type="cofactor">
    <cofactor evidence="1 7">
        <name>pyridoxal 5'-phosphate</name>
        <dbReference type="ChEBI" id="CHEBI:597326"/>
    </cofactor>
</comment>
<evidence type="ECO:0000259" key="8">
    <source>
        <dbReference type="Pfam" id="PF00155"/>
    </source>
</evidence>
<dbReference type="InterPro" id="IPR015424">
    <property type="entry name" value="PyrdxlP-dep_Trfase"/>
</dbReference>
<dbReference type="GO" id="GO:0033585">
    <property type="term" value="P:L-phenylalanine biosynthetic process from chorismate via phenylpyruvate"/>
    <property type="evidence" value="ECO:0007669"/>
    <property type="project" value="TreeGrafter"/>
</dbReference>
<evidence type="ECO:0000256" key="2">
    <source>
        <dbReference type="ARBA" id="ARBA00007441"/>
    </source>
</evidence>
<evidence type="ECO:0000313" key="10">
    <source>
        <dbReference type="EMBL" id="XCI81141.1"/>
    </source>
</evidence>
<dbReference type="InterPro" id="IPR000796">
    <property type="entry name" value="Asp_trans"/>
</dbReference>
<dbReference type="EMBL" id="CP131914">
    <property type="protein sequence ID" value="XCI81141.1"/>
    <property type="molecule type" value="Genomic_DNA"/>
</dbReference>
<dbReference type="Proteomes" id="UP001430647">
    <property type="component" value="Unassembled WGS sequence"/>
</dbReference>
<comment type="similarity">
    <text evidence="2 7">Belongs to the class-I pyridoxal-phosphate-dependent aminotransferase family.</text>
</comment>
<keyword evidence="11" id="KW-1185">Reference proteome</keyword>
<evidence type="ECO:0000256" key="4">
    <source>
        <dbReference type="ARBA" id="ARBA00022576"/>
    </source>
</evidence>
<reference evidence="10" key="3">
    <citation type="submission" date="2023-08" db="EMBL/GenBank/DDBJ databases">
        <title>Complete genome sequence of Xanthomonas indica.</title>
        <authorList>
            <person name="Patil P.B."/>
            <person name="Rana R."/>
        </authorList>
    </citation>
    <scope>NUCLEOTIDE SEQUENCE</scope>
    <source>
        <strain evidence="10">PPL560</strain>
    </source>
</reference>
<dbReference type="GO" id="GO:0004838">
    <property type="term" value="F:L-tyrosine-2-oxoglutarate transaminase activity"/>
    <property type="evidence" value="ECO:0007669"/>
    <property type="project" value="TreeGrafter"/>
</dbReference>
<feature type="domain" description="Aminotransferase class I/classII large" evidence="8">
    <location>
        <begin position="29"/>
        <end position="393"/>
    </location>
</feature>
<dbReference type="RefSeq" id="WP_242157932.1">
    <property type="nucleotide sequence ID" value="NZ_CP131914.1"/>
</dbReference>
<dbReference type="InterPro" id="IPR004838">
    <property type="entry name" value="NHTrfase_class1_PyrdxlP-BS"/>
</dbReference>
<evidence type="ECO:0000256" key="5">
    <source>
        <dbReference type="ARBA" id="ARBA00022679"/>
    </source>
</evidence>
<dbReference type="GO" id="GO:0005829">
    <property type="term" value="C:cytosol"/>
    <property type="evidence" value="ECO:0007669"/>
    <property type="project" value="TreeGrafter"/>
</dbReference>
<dbReference type="CDD" id="cd00609">
    <property type="entry name" value="AAT_like"/>
    <property type="match status" value="1"/>
</dbReference>
<reference evidence="9" key="2">
    <citation type="submission" date="2022-01" db="EMBL/GenBank/DDBJ databases">
        <authorList>
            <person name="Rana R."/>
            <person name="Patil P.B."/>
        </authorList>
    </citation>
    <scope>NUCLEOTIDE SEQUENCE</scope>
    <source>
        <strain evidence="9">PPL560</strain>
    </source>
</reference>
<evidence type="ECO:0000256" key="3">
    <source>
        <dbReference type="ARBA" id="ARBA00011738"/>
    </source>
</evidence>
<dbReference type="KEGG" id="xin:Q7W82_02970"/>
<dbReference type="GO" id="GO:0030170">
    <property type="term" value="F:pyridoxal phosphate binding"/>
    <property type="evidence" value="ECO:0007669"/>
    <property type="project" value="InterPro"/>
</dbReference>
<dbReference type="EMBL" id="JAKJPQ010000002">
    <property type="protein sequence ID" value="MCI2260577.1"/>
    <property type="molecule type" value="Genomic_DNA"/>
</dbReference>
<proteinExistence type="inferred from homology"/>
<dbReference type="GO" id="GO:0042802">
    <property type="term" value="F:identical protein binding"/>
    <property type="evidence" value="ECO:0007669"/>
    <property type="project" value="TreeGrafter"/>
</dbReference>
<evidence type="ECO:0000256" key="7">
    <source>
        <dbReference type="RuleBase" id="RU000481"/>
    </source>
</evidence>
<sequence length="400" mass="43065">MSFFANVEQVPGDPILGLTEAYNADSRPTKVNLGVGIYYDENGRIPLLRAVQQIEQQLAQEAKPRGYLPIDGLPAYDLATQKLLFGAESPLLAAGRVATSQTVGGSGALRVGADLLKKLLSTSTIAISNPSWENHRAVFTAAGFDVVDYTYFDPASHGLNFDGMLADLRALAPGSVVLLHACCHNPTGADLSQAQWRTVAELLKERNLFPFVDIAYQGFDKGIDADAYAVRLLAEVGIDNYVVASSYSKSFSLYGERVGALSVVSANAAESKAVQSQVKRIIRTIYSSPSTHGAALVAGVLNSPELRTMWEQELTEMRERIHALRAGMVQKLAALGAPEFGFIQQQAGMFSYSGLSKAQVDRLREEFGIYAVGTGRICVAALSQKNLDYVTQAVATVHKG</sequence>
<dbReference type="PANTHER" id="PTHR11879:SF37">
    <property type="entry name" value="AROMATIC-AMINO-ACID AMINOTRANSFERASE"/>
    <property type="match status" value="1"/>
</dbReference>
<evidence type="ECO:0000313" key="11">
    <source>
        <dbReference type="Proteomes" id="UP001430647"/>
    </source>
</evidence>
<reference evidence="9 11" key="1">
    <citation type="journal article" date="2022" name="Curr. Microbiol.">
        <title>Xanthomonas indica sp. nov., a Novel Member of Non-Pathogenic Xanthomonas Community from Healthy Rice Seeds.</title>
        <authorList>
            <person name="Rana R."/>
            <person name="Madhavan V.N."/>
            <person name="Saroha T."/>
            <person name="Bansal K."/>
            <person name="Kaur A."/>
            <person name="Sonti R.V."/>
            <person name="Patel H.K."/>
            <person name="Patil P.B."/>
        </authorList>
    </citation>
    <scope>NUCLEOTIDE SEQUENCE [LARGE SCALE GENOMIC DNA]</scope>
    <source>
        <strain evidence="9 11">PPL560</strain>
    </source>
</reference>
<dbReference type="InterPro" id="IPR015422">
    <property type="entry name" value="PyrdxlP-dep_Trfase_small"/>
</dbReference>
<keyword evidence="5 7" id="KW-0808">Transferase</keyword>
<gene>
    <name evidence="9" type="ORF">L3V74_03405</name>
    <name evidence="10" type="ORF">Q7W82_02970</name>
</gene>
<keyword evidence="6" id="KW-0663">Pyridoxal phosphate</keyword>
<dbReference type="PANTHER" id="PTHR11879">
    <property type="entry name" value="ASPARTATE AMINOTRANSFERASE"/>
    <property type="match status" value="1"/>
</dbReference>
<accession>A0AAU8I6U1</accession>
<dbReference type="FunFam" id="3.40.640.10:FF:000015">
    <property type="entry name" value="Aspartate aminotransferase"/>
    <property type="match status" value="1"/>
</dbReference>
<dbReference type="SUPFAM" id="SSF53383">
    <property type="entry name" value="PLP-dependent transferases"/>
    <property type="match status" value="1"/>
</dbReference>
<dbReference type="PRINTS" id="PR00799">
    <property type="entry name" value="TRANSAMINASE"/>
</dbReference>
<dbReference type="Pfam" id="PF00155">
    <property type="entry name" value="Aminotran_1_2"/>
    <property type="match status" value="1"/>
</dbReference>
<dbReference type="InterPro" id="IPR004839">
    <property type="entry name" value="Aminotransferase_I/II_large"/>
</dbReference>
<organism evidence="10">
    <name type="scientific">Xanthomonas indica</name>
    <dbReference type="NCBI Taxonomy" id="2912242"/>
    <lineage>
        <taxon>Bacteria</taxon>
        <taxon>Pseudomonadati</taxon>
        <taxon>Pseudomonadota</taxon>
        <taxon>Gammaproteobacteria</taxon>
        <taxon>Lysobacterales</taxon>
        <taxon>Lysobacteraceae</taxon>
        <taxon>Xanthomonas</taxon>
    </lineage>
</organism>
<dbReference type="NCBIfam" id="NF006719">
    <property type="entry name" value="PRK09257.1"/>
    <property type="match status" value="1"/>
</dbReference>
<dbReference type="EC" id="2.6.1.-" evidence="7"/>
<protein>
    <recommendedName>
        <fullName evidence="7">Aminotransferase</fullName>
        <ecNumber evidence="7">2.6.1.-</ecNumber>
    </recommendedName>
</protein>
<keyword evidence="4 7" id="KW-0032">Aminotransferase</keyword>
<dbReference type="AlphaFoldDB" id="A0AAU8I6U1"/>
<dbReference type="PROSITE" id="PS00105">
    <property type="entry name" value="AA_TRANSFER_CLASS_1"/>
    <property type="match status" value="1"/>
</dbReference>
<dbReference type="Gene3D" id="3.90.1150.10">
    <property type="entry name" value="Aspartate Aminotransferase, domain 1"/>
    <property type="match status" value="1"/>
</dbReference>
<name>A0AAU8I6U1_9XANT</name>
<evidence type="ECO:0000313" key="9">
    <source>
        <dbReference type="EMBL" id="MCI2260577.1"/>
    </source>
</evidence>
<dbReference type="InterPro" id="IPR015421">
    <property type="entry name" value="PyrdxlP-dep_Trfase_major"/>
</dbReference>